<gene>
    <name evidence="1" type="ORF">LCGC14_0944320</name>
</gene>
<comment type="caution">
    <text evidence="1">The sequence shown here is derived from an EMBL/GenBank/DDBJ whole genome shotgun (WGS) entry which is preliminary data.</text>
</comment>
<reference evidence="1" key="1">
    <citation type="journal article" date="2015" name="Nature">
        <title>Complex archaea that bridge the gap between prokaryotes and eukaryotes.</title>
        <authorList>
            <person name="Spang A."/>
            <person name="Saw J.H."/>
            <person name="Jorgensen S.L."/>
            <person name="Zaremba-Niedzwiedzka K."/>
            <person name="Martijn J."/>
            <person name="Lind A.E."/>
            <person name="van Eijk R."/>
            <person name="Schleper C."/>
            <person name="Guy L."/>
            <person name="Ettema T.J."/>
        </authorList>
    </citation>
    <scope>NUCLEOTIDE SEQUENCE</scope>
</reference>
<name>A0A0F9NJ44_9ZZZZ</name>
<dbReference type="EMBL" id="LAZR01003322">
    <property type="protein sequence ID" value="KKN19575.1"/>
    <property type="molecule type" value="Genomic_DNA"/>
</dbReference>
<protein>
    <submittedName>
        <fullName evidence="1">Uncharacterized protein</fullName>
    </submittedName>
</protein>
<organism evidence="1">
    <name type="scientific">marine sediment metagenome</name>
    <dbReference type="NCBI Taxonomy" id="412755"/>
    <lineage>
        <taxon>unclassified sequences</taxon>
        <taxon>metagenomes</taxon>
        <taxon>ecological metagenomes</taxon>
    </lineage>
</organism>
<evidence type="ECO:0000313" key="1">
    <source>
        <dbReference type="EMBL" id="KKN19575.1"/>
    </source>
</evidence>
<sequence length="94" mass="10144">MFDNLGLPNNERRNVKILDTSAFDVKAPDEVPVYGSASNGGEIGRAILRVKKDAVYADIVLSKGTMEGQTAQAIGHKYPHVFEISGVGLLDKVE</sequence>
<dbReference type="AlphaFoldDB" id="A0A0F9NJ44"/>
<proteinExistence type="predicted"/>
<accession>A0A0F9NJ44</accession>